<dbReference type="InParanoid" id="A0A3N1HRA3"/>
<evidence type="ECO:0000313" key="2">
    <source>
        <dbReference type="Proteomes" id="UP000276232"/>
    </source>
</evidence>
<proteinExistence type="predicted"/>
<dbReference type="Proteomes" id="UP000276232">
    <property type="component" value="Unassembled WGS sequence"/>
</dbReference>
<dbReference type="AlphaFoldDB" id="A0A3N1HRA3"/>
<organism evidence="1 2">
    <name type="scientific">Pseudokineococcus lusitanus</name>
    <dbReference type="NCBI Taxonomy" id="763993"/>
    <lineage>
        <taxon>Bacteria</taxon>
        <taxon>Bacillati</taxon>
        <taxon>Actinomycetota</taxon>
        <taxon>Actinomycetes</taxon>
        <taxon>Kineosporiales</taxon>
        <taxon>Kineosporiaceae</taxon>
        <taxon>Pseudokineococcus</taxon>
    </lineage>
</organism>
<evidence type="ECO:0000313" key="1">
    <source>
        <dbReference type="EMBL" id="ROP44979.1"/>
    </source>
</evidence>
<dbReference type="EMBL" id="RJKN01000002">
    <property type="protein sequence ID" value="ROP44979.1"/>
    <property type="molecule type" value="Genomic_DNA"/>
</dbReference>
<gene>
    <name evidence="1" type="ORF">EDC03_1109</name>
</gene>
<dbReference type="PROSITE" id="PS51257">
    <property type="entry name" value="PROKAR_LIPOPROTEIN"/>
    <property type="match status" value="1"/>
</dbReference>
<accession>A0A3N1HRA3</accession>
<reference evidence="1 2" key="1">
    <citation type="journal article" date="2015" name="Stand. Genomic Sci.">
        <title>Genomic Encyclopedia of Bacterial and Archaeal Type Strains, Phase III: the genomes of soil and plant-associated and newly described type strains.</title>
        <authorList>
            <person name="Whitman W.B."/>
            <person name="Woyke T."/>
            <person name="Klenk H.P."/>
            <person name="Zhou Y."/>
            <person name="Lilburn T.G."/>
            <person name="Beck B.J."/>
            <person name="De Vos P."/>
            <person name="Vandamme P."/>
            <person name="Eisen J.A."/>
            <person name="Garrity G."/>
            <person name="Hugenholtz P."/>
            <person name="Kyrpides N.C."/>
        </authorList>
    </citation>
    <scope>NUCLEOTIDE SEQUENCE [LARGE SCALE GENOMIC DNA]</scope>
    <source>
        <strain evidence="1 2">CECT 7306</strain>
    </source>
</reference>
<dbReference type="RefSeq" id="WP_123379181.1">
    <property type="nucleotide sequence ID" value="NZ_RJKN01000002.1"/>
</dbReference>
<protein>
    <submittedName>
        <fullName evidence="1">Uncharacterized protein</fullName>
    </submittedName>
</protein>
<name>A0A3N1HRA3_9ACTN</name>
<comment type="caution">
    <text evidence="1">The sequence shown here is derived from an EMBL/GenBank/DDBJ whole genome shotgun (WGS) entry which is preliminary data.</text>
</comment>
<keyword evidence="2" id="KW-1185">Reference proteome</keyword>
<sequence length="76" mass="7974">MSRPSTRRAAASLALTLAVGGGATACLRERVCLEGERQVRSVEFPEEGSACTEDGVVPDGFETFPPGQEPTEVHVG</sequence>